<keyword evidence="3" id="KW-0813">Transport</keyword>
<organism evidence="12">
    <name type="scientific">hydrocarbon metagenome</name>
    <dbReference type="NCBI Taxonomy" id="938273"/>
    <lineage>
        <taxon>unclassified sequences</taxon>
        <taxon>metagenomes</taxon>
        <taxon>ecological metagenomes</taxon>
    </lineage>
</organism>
<keyword evidence="8 10" id="KW-1133">Transmembrane helix</keyword>
<dbReference type="PROSITE" id="PS52015">
    <property type="entry name" value="TONB_CTD"/>
    <property type="match status" value="1"/>
</dbReference>
<dbReference type="SUPFAM" id="SSF74653">
    <property type="entry name" value="TolA/TonB C-terminal domain"/>
    <property type="match status" value="1"/>
</dbReference>
<dbReference type="NCBIfam" id="TIGR01352">
    <property type="entry name" value="tonB_Cterm"/>
    <property type="match status" value="1"/>
</dbReference>
<keyword evidence="6 10" id="KW-0812">Transmembrane</keyword>
<dbReference type="Pfam" id="PF03544">
    <property type="entry name" value="TonB_C"/>
    <property type="match status" value="1"/>
</dbReference>
<proteinExistence type="inferred from homology"/>
<sequence length="243" mass="26819">MRIIKQTNNTNKFVPAICFSLLIHLAAAAFLVLFLSNNVPVQKLKGLNLVWVSLDDGNKLSKFELQSNSIVRPSPVMEQMAEEKINIEIQSISTDTIQKTEAPPTKELTNIVSLAKTGLSSATREQTNNTDGYSINKNAGKASNLDTTIAYPLYKKNTPPVYPAIARIRGYEGIVLLSAEVLPDGRVGNMKIRKSSGYAILDRSAMEAVRPWKFEPAKKSGNPFTVWVDLPIKFILHSQNSTS</sequence>
<accession>A0A0W8FPJ1</accession>
<evidence type="ECO:0000259" key="11">
    <source>
        <dbReference type="PROSITE" id="PS52015"/>
    </source>
</evidence>
<dbReference type="GO" id="GO:0005886">
    <property type="term" value="C:plasma membrane"/>
    <property type="evidence" value="ECO:0007669"/>
    <property type="project" value="UniProtKB-SubCell"/>
</dbReference>
<comment type="similarity">
    <text evidence="2">Belongs to the TonB family.</text>
</comment>
<dbReference type="InterPro" id="IPR037682">
    <property type="entry name" value="TonB_C"/>
</dbReference>
<evidence type="ECO:0000256" key="3">
    <source>
        <dbReference type="ARBA" id="ARBA00022448"/>
    </source>
</evidence>
<evidence type="ECO:0000256" key="5">
    <source>
        <dbReference type="ARBA" id="ARBA00022519"/>
    </source>
</evidence>
<comment type="caution">
    <text evidence="12">The sequence shown here is derived from an EMBL/GenBank/DDBJ whole genome shotgun (WGS) entry which is preliminary data.</text>
</comment>
<keyword evidence="4" id="KW-1003">Cell membrane</keyword>
<evidence type="ECO:0000313" key="12">
    <source>
        <dbReference type="EMBL" id="KUG22790.1"/>
    </source>
</evidence>
<gene>
    <name evidence="12" type="ORF">ASZ90_007487</name>
</gene>
<evidence type="ECO:0000256" key="4">
    <source>
        <dbReference type="ARBA" id="ARBA00022475"/>
    </source>
</evidence>
<dbReference type="GO" id="GO:0055085">
    <property type="term" value="P:transmembrane transport"/>
    <property type="evidence" value="ECO:0007669"/>
    <property type="project" value="InterPro"/>
</dbReference>
<comment type="subcellular location">
    <subcellularLocation>
        <location evidence="1">Cell inner membrane</location>
        <topology evidence="1">Single-pass membrane protein</topology>
        <orientation evidence="1">Periplasmic side</orientation>
    </subcellularLocation>
</comment>
<keyword evidence="7" id="KW-0653">Protein transport</keyword>
<dbReference type="PANTHER" id="PTHR33446:SF2">
    <property type="entry name" value="PROTEIN TONB"/>
    <property type="match status" value="1"/>
</dbReference>
<dbReference type="EMBL" id="LNQE01000941">
    <property type="protein sequence ID" value="KUG22790.1"/>
    <property type="molecule type" value="Genomic_DNA"/>
</dbReference>
<dbReference type="Gene3D" id="3.30.1150.10">
    <property type="match status" value="1"/>
</dbReference>
<evidence type="ECO:0000256" key="6">
    <source>
        <dbReference type="ARBA" id="ARBA00022692"/>
    </source>
</evidence>
<dbReference type="InterPro" id="IPR006260">
    <property type="entry name" value="TonB/TolA_C"/>
</dbReference>
<name>A0A0W8FPJ1_9ZZZZ</name>
<dbReference type="PANTHER" id="PTHR33446">
    <property type="entry name" value="PROTEIN TONB-RELATED"/>
    <property type="match status" value="1"/>
</dbReference>
<evidence type="ECO:0000256" key="2">
    <source>
        <dbReference type="ARBA" id="ARBA00006555"/>
    </source>
</evidence>
<keyword evidence="9 10" id="KW-0472">Membrane</keyword>
<dbReference type="AlphaFoldDB" id="A0A0W8FPJ1"/>
<evidence type="ECO:0000256" key="9">
    <source>
        <dbReference type="ARBA" id="ARBA00023136"/>
    </source>
</evidence>
<keyword evidence="5" id="KW-0997">Cell inner membrane</keyword>
<evidence type="ECO:0000256" key="1">
    <source>
        <dbReference type="ARBA" id="ARBA00004383"/>
    </source>
</evidence>
<dbReference type="GO" id="GO:0015031">
    <property type="term" value="P:protein transport"/>
    <property type="evidence" value="ECO:0007669"/>
    <property type="project" value="UniProtKB-KW"/>
</dbReference>
<feature type="domain" description="TonB C-terminal" evidence="11">
    <location>
        <begin position="147"/>
        <end position="243"/>
    </location>
</feature>
<evidence type="ECO:0000256" key="8">
    <source>
        <dbReference type="ARBA" id="ARBA00022989"/>
    </source>
</evidence>
<evidence type="ECO:0000256" key="10">
    <source>
        <dbReference type="SAM" id="Phobius"/>
    </source>
</evidence>
<feature type="transmembrane region" description="Helical" evidence="10">
    <location>
        <begin position="12"/>
        <end position="35"/>
    </location>
</feature>
<dbReference type="InterPro" id="IPR051045">
    <property type="entry name" value="TonB-dependent_transducer"/>
</dbReference>
<protein>
    <submittedName>
        <fullName evidence="12">Ferric siderophore transport system, periplasmic binding protein tonb</fullName>
    </submittedName>
</protein>
<evidence type="ECO:0000256" key="7">
    <source>
        <dbReference type="ARBA" id="ARBA00022927"/>
    </source>
</evidence>
<reference evidence="12" key="1">
    <citation type="journal article" date="2015" name="Proc. Natl. Acad. Sci. U.S.A.">
        <title>Networks of energetic and metabolic interactions define dynamics in microbial communities.</title>
        <authorList>
            <person name="Embree M."/>
            <person name="Liu J.K."/>
            <person name="Al-Bassam M.M."/>
            <person name="Zengler K."/>
        </authorList>
    </citation>
    <scope>NUCLEOTIDE SEQUENCE</scope>
</reference>